<dbReference type="OrthoDB" id="10254737at2759"/>
<dbReference type="OMA" id="IPRCIAM"/>
<dbReference type="AlphaFoldDB" id="A0A0N1I1D4"/>
<keyword evidence="13" id="KW-1185">Reference proteome</keyword>
<comment type="caution">
    <text evidence="12">The sequence shown here is derived from an EMBL/GenBank/DDBJ whole genome shotgun (WGS) entry which is preliminary data.</text>
</comment>
<dbReference type="Gene3D" id="3.40.50.10470">
    <property type="entry name" value="Translation initiation factor eif-2b, domain 2"/>
    <property type="match status" value="1"/>
</dbReference>
<comment type="subunit">
    <text evidence="8">Component of the translation initiation factor 2B (eIF2B) complex which is a heterodecamer of two sets of five different subunits: alpha, beta, gamma, delta and epsilon. Subunits alpha, beta and delta comprise a regulatory subcomplex and subunits epsilon and gamma comprise a catalytic subcomplex. Within the complex, the hexameric regulatory complex resides at the center, with the two heterodimeric catalytic subcomplexes bound on opposite sides.</text>
</comment>
<evidence type="ECO:0000256" key="11">
    <source>
        <dbReference type="SAM" id="MobiDB-lite"/>
    </source>
</evidence>
<proteinExistence type="inferred from homology"/>
<feature type="region of interest" description="Disordered" evidence="11">
    <location>
        <begin position="568"/>
        <end position="600"/>
    </location>
</feature>
<organism evidence="12 13">
    <name type="scientific">Leptomonas seymouri</name>
    <dbReference type="NCBI Taxonomy" id="5684"/>
    <lineage>
        <taxon>Eukaryota</taxon>
        <taxon>Discoba</taxon>
        <taxon>Euglenozoa</taxon>
        <taxon>Kinetoplastea</taxon>
        <taxon>Metakinetoplastina</taxon>
        <taxon>Trypanosomatida</taxon>
        <taxon>Trypanosomatidae</taxon>
        <taxon>Leishmaniinae</taxon>
        <taxon>Leptomonas</taxon>
    </lineage>
</organism>
<dbReference type="GO" id="GO:0003743">
    <property type="term" value="F:translation initiation factor activity"/>
    <property type="evidence" value="ECO:0007669"/>
    <property type="project" value="UniProtKB-KW"/>
</dbReference>
<gene>
    <name evidence="12" type="ORF">ABL78_7863</name>
</gene>
<keyword evidence="5" id="KW-0648">Protein biosynthesis</keyword>
<dbReference type="VEuPathDB" id="TriTrypDB:Lsey_0436_0030"/>
<keyword evidence="10" id="KW-0175">Coiled coil</keyword>
<evidence type="ECO:0000313" key="13">
    <source>
        <dbReference type="Proteomes" id="UP000038009"/>
    </source>
</evidence>
<dbReference type="Pfam" id="PF01008">
    <property type="entry name" value="IF-2B"/>
    <property type="match status" value="1"/>
</dbReference>
<keyword evidence="3" id="KW-0963">Cytoplasm</keyword>
<feature type="compositionally biased region" description="Low complexity" evidence="11">
    <location>
        <begin position="90"/>
        <end position="109"/>
    </location>
</feature>
<dbReference type="InterPro" id="IPR042529">
    <property type="entry name" value="IF_2B-like_C"/>
</dbReference>
<dbReference type="InterPro" id="IPR000649">
    <property type="entry name" value="IF-2B-related"/>
</dbReference>
<dbReference type="PANTHER" id="PTHR10233">
    <property type="entry name" value="TRANSLATION INITIATION FACTOR EIF-2B"/>
    <property type="match status" value="1"/>
</dbReference>
<dbReference type="GO" id="GO:0005829">
    <property type="term" value="C:cytosol"/>
    <property type="evidence" value="ECO:0007669"/>
    <property type="project" value="UniProtKB-SubCell"/>
</dbReference>
<dbReference type="InterPro" id="IPR037171">
    <property type="entry name" value="NagB/RpiA_transferase-like"/>
</dbReference>
<evidence type="ECO:0000256" key="5">
    <source>
        <dbReference type="ARBA" id="ARBA00022917"/>
    </source>
</evidence>
<evidence type="ECO:0000256" key="6">
    <source>
        <dbReference type="ARBA" id="ARBA00044147"/>
    </source>
</evidence>
<reference evidence="12 13" key="1">
    <citation type="journal article" date="2015" name="PLoS Pathog.">
        <title>Leptomonas seymouri: Adaptations to the Dixenous Life Cycle Analyzed by Genome Sequencing, Transcriptome Profiling and Co-infection with Leishmania donovani.</title>
        <authorList>
            <person name="Kraeva N."/>
            <person name="Butenko A."/>
            <person name="Hlavacova J."/>
            <person name="Kostygov A."/>
            <person name="Myskova J."/>
            <person name="Grybchuk D."/>
            <person name="Lestinova T."/>
            <person name="Votypka J."/>
            <person name="Volf P."/>
            <person name="Opperdoes F."/>
            <person name="Flegontov P."/>
            <person name="Lukes J."/>
            <person name="Yurchenko V."/>
        </authorList>
    </citation>
    <scope>NUCLEOTIDE SEQUENCE [LARGE SCALE GENOMIC DNA]</scope>
    <source>
        <strain evidence="12 13">ATCC 30220</strain>
    </source>
</reference>
<dbReference type="Proteomes" id="UP000038009">
    <property type="component" value="Unassembled WGS sequence"/>
</dbReference>
<feature type="compositionally biased region" description="Basic and acidic residues" evidence="11">
    <location>
        <begin position="41"/>
        <end position="56"/>
    </location>
</feature>
<keyword evidence="4 12" id="KW-0396">Initiation factor</keyword>
<dbReference type="SUPFAM" id="SSF100950">
    <property type="entry name" value="NagB/RpiA/CoA transferase-like"/>
    <property type="match status" value="1"/>
</dbReference>
<accession>A0A0N1I1D4</accession>
<evidence type="ECO:0000256" key="1">
    <source>
        <dbReference type="ARBA" id="ARBA00004514"/>
    </source>
</evidence>
<evidence type="ECO:0000256" key="4">
    <source>
        <dbReference type="ARBA" id="ARBA00022540"/>
    </source>
</evidence>
<evidence type="ECO:0000256" key="3">
    <source>
        <dbReference type="ARBA" id="ARBA00022490"/>
    </source>
</evidence>
<feature type="region of interest" description="Disordered" evidence="11">
    <location>
        <begin position="1"/>
        <end position="56"/>
    </location>
</feature>
<feature type="compositionally biased region" description="Low complexity" evidence="11">
    <location>
        <begin position="576"/>
        <end position="594"/>
    </location>
</feature>
<feature type="compositionally biased region" description="Basic and acidic residues" evidence="11">
    <location>
        <begin position="1"/>
        <end position="13"/>
    </location>
</feature>
<name>A0A0N1I1D4_LEPSE</name>
<comment type="subcellular location">
    <subcellularLocation>
        <location evidence="1">Cytoplasm</location>
        <location evidence="1">Cytosol</location>
    </subcellularLocation>
</comment>
<comment type="similarity">
    <text evidence="2 9">Belongs to the eIF-2B alpha/beta/delta subunits family.</text>
</comment>
<dbReference type="EMBL" id="LJSK01000436">
    <property type="protein sequence ID" value="KPI83114.1"/>
    <property type="molecule type" value="Genomic_DNA"/>
</dbReference>
<feature type="coiled-coil region" evidence="10">
    <location>
        <begin position="150"/>
        <end position="202"/>
    </location>
</feature>
<feature type="region of interest" description="Disordered" evidence="11">
    <location>
        <begin position="227"/>
        <end position="249"/>
    </location>
</feature>
<evidence type="ECO:0000256" key="8">
    <source>
        <dbReference type="ARBA" id="ARBA00046432"/>
    </source>
</evidence>
<evidence type="ECO:0000256" key="10">
    <source>
        <dbReference type="SAM" id="Coils"/>
    </source>
</evidence>
<feature type="region of interest" description="Disordered" evidence="11">
    <location>
        <begin position="90"/>
        <end position="125"/>
    </location>
</feature>
<evidence type="ECO:0000313" key="12">
    <source>
        <dbReference type="EMBL" id="KPI83114.1"/>
    </source>
</evidence>
<dbReference type="PANTHER" id="PTHR10233:SF14">
    <property type="entry name" value="TRANSLATION INITIATION FACTOR EIF-2B SUBUNIT DELTA"/>
    <property type="match status" value="1"/>
</dbReference>
<evidence type="ECO:0000256" key="7">
    <source>
        <dbReference type="ARBA" id="ARBA00044356"/>
    </source>
</evidence>
<protein>
    <recommendedName>
        <fullName evidence="6">Translation initiation factor eIF2B subunit delta</fullName>
    </recommendedName>
    <alternativeName>
        <fullName evidence="7">eIF2B GDP-GTP exchange factor subunit delta</fullName>
    </alternativeName>
</protein>
<evidence type="ECO:0000256" key="2">
    <source>
        <dbReference type="ARBA" id="ARBA00007251"/>
    </source>
</evidence>
<sequence length="674" mass="72169">MSIEGKEAKKQAELRLAGQDSESARAAVMAQRELKKKRDTLRKAEKALKGIPKDDQAAMDEATKAVEAAAAAVQVVERKLAELTGELAPTAGANSGSAATAPAVETVSPSPSPAPPLSHPSAAAAGAEKAAKMEAEMRFVGQNSDEARAAVKAQRELKKKRDALRKAQKELKGPEAEARTDYSEMKEKEATLLKEIAQLEALCGEVSSGGKKTDAPAAPATAAIAGGGSGKGAAGANAQAARGAEKKEEEITAVDREAAATRLAAIVQRAMDANRQERRHVVLRDGVVHPRVAEVAILMEQMLIIGGSARVLALISAFRELLRATTVLAVPTLNEVDTTAFEKLIQCNFDFVRRRREASAGMRYVKDALVRRFVALRDEVIHPNPQVAALLNDLGNPREVTLRILDMVESEVKMSFKSIVEDRSLPYVSNTDTIFVFGRSSVVEYILLSRSREPQCKPKRVIVVDAAPLFEGRQLADKLSSAGIEVTYGLITACCTLMPKCTRVFLGASAVLQNGDVFGRCGMALVAACAKLFRKPVLCFSESYKFVAEVWVGNLAQNTKLADMRPATEMHGGDVSSRSPLSHSSPPTLSLPQSRASGGWGTPTRAGDFFARTSDVVPFSSSSSAAGYLYDLTPASYVDMIICEMGCLHTSAIVAAIKDRESREVSQLAYIARN</sequence>
<evidence type="ECO:0000256" key="9">
    <source>
        <dbReference type="RuleBase" id="RU003814"/>
    </source>
</evidence>